<feature type="domain" description="HD" evidence="13">
    <location>
        <begin position="228"/>
        <end position="329"/>
    </location>
</feature>
<dbReference type="Proteomes" id="UP001162780">
    <property type="component" value="Chromosome"/>
</dbReference>
<dbReference type="InterPro" id="IPR050124">
    <property type="entry name" value="tRNA_CCA-adding_enzyme"/>
</dbReference>
<feature type="binding site" evidence="12">
    <location>
        <position position="8"/>
    </location>
    <ligand>
        <name>CTP</name>
        <dbReference type="ChEBI" id="CHEBI:37563"/>
    </ligand>
</feature>
<keyword evidence="3 12" id="KW-0819">tRNA processing</keyword>
<comment type="cofactor">
    <cofactor evidence="12">
        <name>Mg(2+)</name>
        <dbReference type="ChEBI" id="CHEBI:18420"/>
    </cofactor>
    <text evidence="12">Magnesium is required for nucleotidyltransferase activity.</text>
</comment>
<keyword evidence="12" id="KW-0511">Multifunctional enzyme</keyword>
<dbReference type="InterPro" id="IPR002646">
    <property type="entry name" value="PolA_pol_head_dom"/>
</dbReference>
<comment type="catalytic activity">
    <reaction evidence="12">
        <text>a tRNA with a 3' CCA end + 2 CTP + ATP = a tRNA with a 3' CCACCA end + 3 diphosphate</text>
        <dbReference type="Rhea" id="RHEA:76235"/>
        <dbReference type="Rhea" id="RHEA-COMP:10468"/>
        <dbReference type="Rhea" id="RHEA-COMP:18655"/>
        <dbReference type="ChEBI" id="CHEBI:30616"/>
        <dbReference type="ChEBI" id="CHEBI:33019"/>
        <dbReference type="ChEBI" id="CHEBI:37563"/>
        <dbReference type="ChEBI" id="CHEBI:83071"/>
        <dbReference type="ChEBI" id="CHEBI:195187"/>
    </reaction>
</comment>
<evidence type="ECO:0000256" key="4">
    <source>
        <dbReference type="ARBA" id="ARBA00022695"/>
    </source>
</evidence>
<dbReference type="Pfam" id="PF01966">
    <property type="entry name" value="HD"/>
    <property type="match status" value="1"/>
</dbReference>
<evidence type="ECO:0000256" key="1">
    <source>
        <dbReference type="ARBA" id="ARBA00022596"/>
    </source>
</evidence>
<evidence type="ECO:0000256" key="8">
    <source>
        <dbReference type="ARBA" id="ARBA00022801"/>
    </source>
</evidence>
<evidence type="ECO:0000256" key="3">
    <source>
        <dbReference type="ARBA" id="ARBA00022694"/>
    </source>
</evidence>
<dbReference type="InterPro" id="IPR012006">
    <property type="entry name" value="CCA_bact"/>
</dbReference>
<dbReference type="InterPro" id="IPR006674">
    <property type="entry name" value="HD_domain"/>
</dbReference>
<dbReference type="HAMAP" id="MF_01262">
    <property type="entry name" value="CCA_bact_type2"/>
    <property type="match status" value="1"/>
</dbReference>
<feature type="binding site" evidence="12">
    <location>
        <position position="8"/>
    </location>
    <ligand>
        <name>ATP</name>
        <dbReference type="ChEBI" id="CHEBI:30616"/>
    </ligand>
</feature>
<evidence type="ECO:0000259" key="13">
    <source>
        <dbReference type="PROSITE" id="PS51831"/>
    </source>
</evidence>
<evidence type="ECO:0000313" key="14">
    <source>
        <dbReference type="EMBL" id="WAR44472.1"/>
    </source>
</evidence>
<dbReference type="InterPro" id="IPR032828">
    <property type="entry name" value="PolyA_RNA-bd"/>
</dbReference>
<dbReference type="PROSITE" id="PS51831">
    <property type="entry name" value="HD"/>
    <property type="match status" value="1"/>
</dbReference>
<evidence type="ECO:0000256" key="9">
    <source>
        <dbReference type="ARBA" id="ARBA00022840"/>
    </source>
</evidence>
<feature type="binding site" evidence="12">
    <location>
        <position position="91"/>
    </location>
    <ligand>
        <name>ATP</name>
        <dbReference type="ChEBI" id="CHEBI:30616"/>
    </ligand>
</feature>
<proteinExistence type="inferred from homology"/>
<comment type="miscellaneous">
    <text evidence="12">A single active site specifically recognizes both ATP and CTP and is responsible for their addition.</text>
</comment>
<dbReference type="Pfam" id="PF12627">
    <property type="entry name" value="PolyA_pol_RNAbd"/>
    <property type="match status" value="1"/>
</dbReference>
<keyword evidence="10 12" id="KW-0460">Magnesium</keyword>
<feature type="binding site" evidence="12">
    <location>
        <position position="11"/>
    </location>
    <ligand>
        <name>ATP</name>
        <dbReference type="ChEBI" id="CHEBI:30616"/>
    </ligand>
</feature>
<dbReference type="GO" id="GO:0016787">
    <property type="term" value="F:hydrolase activity"/>
    <property type="evidence" value="ECO:0007669"/>
    <property type="project" value="UniProtKB-KW"/>
</dbReference>
<dbReference type="CDD" id="cd05398">
    <property type="entry name" value="NT_ClassII-CCAase"/>
    <property type="match status" value="1"/>
</dbReference>
<keyword evidence="4 12" id="KW-0548">Nucleotidyltransferase</keyword>
<dbReference type="EC" id="3.1.4.-" evidence="12"/>
<keyword evidence="8 12" id="KW-0378">Hydrolase</keyword>
<keyword evidence="15" id="KW-1185">Reference proteome</keyword>
<dbReference type="PIRSF" id="PIRSF000813">
    <property type="entry name" value="CCA_bact"/>
    <property type="match status" value="1"/>
</dbReference>
<dbReference type="RefSeq" id="WP_255189446.1">
    <property type="nucleotide sequence ID" value="NZ_CP113517.1"/>
</dbReference>
<dbReference type="PANTHER" id="PTHR47545">
    <property type="entry name" value="MULTIFUNCTIONAL CCA PROTEIN"/>
    <property type="match status" value="1"/>
</dbReference>
<organism evidence="14 15">
    <name type="scientific">Methylomonas rapida</name>
    <dbReference type="NCBI Taxonomy" id="2963939"/>
    <lineage>
        <taxon>Bacteria</taxon>
        <taxon>Pseudomonadati</taxon>
        <taxon>Pseudomonadota</taxon>
        <taxon>Gammaproteobacteria</taxon>
        <taxon>Methylococcales</taxon>
        <taxon>Methylococcaceae</taxon>
        <taxon>Methylomonas</taxon>
    </lineage>
</organism>
<dbReference type="InterPro" id="IPR043519">
    <property type="entry name" value="NT_sf"/>
</dbReference>
<feature type="binding site" evidence="12">
    <location>
        <position position="23"/>
    </location>
    <ligand>
        <name>Mg(2+)</name>
        <dbReference type="ChEBI" id="CHEBI:18420"/>
    </ligand>
</feature>
<accession>A0ABY7GGS4</accession>
<dbReference type="CDD" id="cd00077">
    <property type="entry name" value="HDc"/>
    <property type="match status" value="1"/>
</dbReference>
<gene>
    <name evidence="12" type="primary">cca</name>
    <name evidence="14" type="ORF">NM686_019295</name>
</gene>
<sequence length="416" mass="46452">MKIYLVGGAVRDRLLDYPVLERDWLVVGATAETMLAQGYKPVGKDFPVFLHPETHEEYALARTERKTAPGYKGFAVDANPGVTLEEDLLRRDLTINAMAIDDEGVLADPFQGQRDLRDRILRHVSPAFNEDPVRILRVARFAARYAHLGFKVAEETRQLMQDMVESGEVDHLVPERVWAELYKALTEASPAAFFQTLKDCGALAVIFPEIQALFGVPQPAKYHPEIDTGVHSLMALTQAAKLSGKPEVRLAALLHDLGKALTEPKYWPSHHGHERKGLPVLEQFCQRLRVPKTVKSLCAQVMEYHTHCHRVLELRPDTLTEMLQNIGAFKADNQLPEFLLACEADARGRTGFEQTAYPQADFIKAAVKTAMAVDTRSVLQPHLQGAQIGAAIQQLRSKAVGSLKQHYRQSNSINQA</sequence>
<dbReference type="GO" id="GO:0004810">
    <property type="term" value="F:CCA tRNA nucleotidyltransferase activity"/>
    <property type="evidence" value="ECO:0007669"/>
    <property type="project" value="UniProtKB-EC"/>
</dbReference>
<comment type="function">
    <text evidence="12">Catalyzes the addition and repair of the essential 3'-terminal CCA sequence in tRNAs without using a nucleic acid template. Adds these three nucleotides in the order of C, C, and A to the tRNA nucleotide-73, using CTP and ATP as substrates and producing inorganic pyrophosphate. tRNA 3'-terminal CCA addition is required both for tRNA processing and repair. Also involved in tRNA surveillance by mediating tandem CCA addition to generate a CCACCA at the 3' terminus of unstable tRNAs. While stable tRNAs receive only 3'-terminal CCA, unstable tRNAs are marked with CCACCA and rapidly degraded.</text>
</comment>
<dbReference type="Gene3D" id="1.10.3090.10">
    <property type="entry name" value="cca-adding enzyme, domain 2"/>
    <property type="match status" value="1"/>
</dbReference>
<evidence type="ECO:0000256" key="2">
    <source>
        <dbReference type="ARBA" id="ARBA00022679"/>
    </source>
</evidence>
<comment type="domain">
    <text evidence="12">Comprises two domains: an N-terminal domain containing the nucleotidyltransferase activity and a C-terminal HD domain associated with both phosphodiesterase and phosphatase activities.</text>
</comment>
<keyword evidence="7 12" id="KW-0692">RNA repair</keyword>
<evidence type="ECO:0000256" key="6">
    <source>
        <dbReference type="ARBA" id="ARBA00022741"/>
    </source>
</evidence>
<name>A0ABY7GGS4_9GAMM</name>
<dbReference type="EC" id="2.7.7.72" evidence="12"/>
<evidence type="ECO:0000256" key="10">
    <source>
        <dbReference type="ARBA" id="ARBA00022842"/>
    </source>
</evidence>
<dbReference type="HAMAP" id="MF_01261">
    <property type="entry name" value="CCA_bact_type1"/>
    <property type="match status" value="1"/>
</dbReference>
<feature type="binding site" evidence="12">
    <location>
        <position position="21"/>
    </location>
    <ligand>
        <name>Mg(2+)</name>
        <dbReference type="ChEBI" id="CHEBI:18420"/>
    </ligand>
</feature>
<keyword evidence="1 12" id="KW-0533">Nickel</keyword>
<dbReference type="EMBL" id="CP113517">
    <property type="protein sequence ID" value="WAR44472.1"/>
    <property type="molecule type" value="Genomic_DNA"/>
</dbReference>
<keyword evidence="5 12" id="KW-0479">Metal-binding</keyword>
<comment type="catalytic activity">
    <reaction evidence="12">
        <text>a tRNA precursor + 2 CTP + ATP = a tRNA with a 3' CCA end + 3 diphosphate</text>
        <dbReference type="Rhea" id="RHEA:14433"/>
        <dbReference type="Rhea" id="RHEA-COMP:10465"/>
        <dbReference type="Rhea" id="RHEA-COMP:10468"/>
        <dbReference type="ChEBI" id="CHEBI:30616"/>
        <dbReference type="ChEBI" id="CHEBI:33019"/>
        <dbReference type="ChEBI" id="CHEBI:37563"/>
        <dbReference type="ChEBI" id="CHEBI:74896"/>
        <dbReference type="ChEBI" id="CHEBI:83071"/>
        <dbReference type="EC" id="2.7.7.72"/>
    </reaction>
</comment>
<comment type="similarity">
    <text evidence="12">Belongs to the tRNA nucleotidyltransferase/poly(A) polymerase family. Bacterial CCA-adding enzyme type 1 subfamily.</text>
</comment>
<feature type="binding site" evidence="12">
    <location>
        <position position="11"/>
    </location>
    <ligand>
        <name>CTP</name>
        <dbReference type="ChEBI" id="CHEBI:37563"/>
    </ligand>
</feature>
<dbReference type="SUPFAM" id="SSF81301">
    <property type="entry name" value="Nucleotidyltransferase"/>
    <property type="match status" value="1"/>
</dbReference>
<dbReference type="SUPFAM" id="SSF81891">
    <property type="entry name" value="Poly A polymerase C-terminal region-like"/>
    <property type="match status" value="1"/>
</dbReference>
<dbReference type="SMART" id="SM00471">
    <property type="entry name" value="HDc"/>
    <property type="match status" value="1"/>
</dbReference>
<evidence type="ECO:0000313" key="15">
    <source>
        <dbReference type="Proteomes" id="UP001162780"/>
    </source>
</evidence>
<dbReference type="NCBIfam" id="NF008137">
    <property type="entry name" value="PRK10885.1"/>
    <property type="match status" value="1"/>
</dbReference>
<comment type="cofactor">
    <cofactor evidence="12">
        <name>Ni(2+)</name>
        <dbReference type="ChEBI" id="CHEBI:49786"/>
    </cofactor>
    <text evidence="12">Nickel for phosphatase activity.</text>
</comment>
<reference evidence="14" key="1">
    <citation type="submission" date="2022-11" db="EMBL/GenBank/DDBJ databases">
        <title>Methylomonas rapida sp. nov., Carotenoid-Producing Obligate Methanotrophs with High Growth Characteristics and Biotechnological Potential.</title>
        <authorList>
            <person name="Tikhonova E.N."/>
            <person name="Suleimanov R.Z."/>
            <person name="Miroshnikov K."/>
            <person name="Oshkin I.Y."/>
            <person name="Belova S.E."/>
            <person name="Danilova O.V."/>
            <person name="Ashikhmin A."/>
            <person name="Konopkin A."/>
            <person name="But S.Y."/>
            <person name="Khmelenina V.N."/>
            <person name="Kuznetsov N."/>
            <person name="Pimenov N.V."/>
            <person name="Dedysh S.N."/>
        </authorList>
    </citation>
    <scope>NUCLEOTIDE SEQUENCE</scope>
    <source>
        <strain evidence="14">MP1</strain>
    </source>
</reference>
<dbReference type="EC" id="3.1.3.-" evidence="12"/>
<dbReference type="PANTHER" id="PTHR47545:SF1">
    <property type="entry name" value="MULTIFUNCTIONAL CCA PROTEIN"/>
    <property type="match status" value="1"/>
</dbReference>
<feature type="binding site" evidence="12">
    <location>
        <position position="140"/>
    </location>
    <ligand>
        <name>ATP</name>
        <dbReference type="ChEBI" id="CHEBI:30616"/>
    </ligand>
</feature>
<evidence type="ECO:0000256" key="12">
    <source>
        <dbReference type="HAMAP-Rule" id="MF_01261"/>
    </source>
</evidence>
<protein>
    <recommendedName>
        <fullName evidence="12">Multifunctional CCA protein</fullName>
    </recommendedName>
    <domain>
        <recommendedName>
            <fullName evidence="12">CCA-adding enzyme</fullName>
            <ecNumber evidence="12">2.7.7.72</ecNumber>
        </recommendedName>
        <alternativeName>
            <fullName evidence="12">CCA tRNA nucleotidyltransferase</fullName>
        </alternativeName>
        <alternativeName>
            <fullName evidence="12">tRNA CCA-pyrophosphorylase</fullName>
        </alternativeName>
        <alternativeName>
            <fullName evidence="12">tRNA adenylyl-/cytidylyl-transferase</fullName>
        </alternativeName>
        <alternativeName>
            <fullName evidence="12">tRNA nucleotidyltransferase</fullName>
        </alternativeName>
        <alternativeName>
            <fullName evidence="12">tRNA-NT</fullName>
        </alternativeName>
    </domain>
    <domain>
        <recommendedName>
            <fullName evidence="12">2'-nucleotidase</fullName>
            <ecNumber evidence="12">3.1.3.-</ecNumber>
        </recommendedName>
    </domain>
    <domain>
        <recommendedName>
            <fullName evidence="12">2',3'-cyclic phosphodiesterase</fullName>
            <ecNumber evidence="12">3.1.4.-</ecNumber>
        </recommendedName>
    </domain>
    <domain>
        <recommendedName>
            <fullName evidence="12">Phosphatase</fullName>
        </recommendedName>
    </domain>
</protein>
<evidence type="ECO:0000256" key="7">
    <source>
        <dbReference type="ARBA" id="ARBA00022800"/>
    </source>
</evidence>
<feature type="binding site" evidence="12">
    <location>
        <position position="91"/>
    </location>
    <ligand>
        <name>CTP</name>
        <dbReference type="ChEBI" id="CHEBI:37563"/>
    </ligand>
</feature>
<evidence type="ECO:0000256" key="5">
    <source>
        <dbReference type="ARBA" id="ARBA00022723"/>
    </source>
</evidence>
<evidence type="ECO:0000256" key="11">
    <source>
        <dbReference type="ARBA" id="ARBA00022884"/>
    </source>
</evidence>
<dbReference type="InterPro" id="IPR003607">
    <property type="entry name" value="HD/PDEase_dom"/>
</dbReference>
<keyword evidence="6 12" id="KW-0547">Nucleotide-binding</keyword>
<feature type="binding site" evidence="12">
    <location>
        <position position="137"/>
    </location>
    <ligand>
        <name>CTP</name>
        <dbReference type="ChEBI" id="CHEBI:37563"/>
    </ligand>
</feature>
<keyword evidence="2 12" id="KW-0808">Transferase</keyword>
<keyword evidence="9 12" id="KW-0067">ATP-binding</keyword>
<dbReference type="Pfam" id="PF01743">
    <property type="entry name" value="PolyA_pol"/>
    <property type="match status" value="1"/>
</dbReference>
<dbReference type="Gene3D" id="3.30.460.10">
    <property type="entry name" value="Beta Polymerase, domain 2"/>
    <property type="match status" value="1"/>
</dbReference>
<feature type="binding site" evidence="12">
    <location>
        <position position="140"/>
    </location>
    <ligand>
        <name>CTP</name>
        <dbReference type="ChEBI" id="CHEBI:37563"/>
    </ligand>
</feature>
<feature type="binding site" evidence="12">
    <location>
        <position position="137"/>
    </location>
    <ligand>
        <name>ATP</name>
        <dbReference type="ChEBI" id="CHEBI:30616"/>
    </ligand>
</feature>
<keyword evidence="11 12" id="KW-0694">RNA-binding</keyword>
<comment type="subunit">
    <text evidence="12">Monomer. Can also form homodimers and oligomers.</text>
</comment>